<gene>
    <name evidence="9" type="ORF">L1785_11115</name>
</gene>
<organism evidence="9 10">
    <name type="scientific">Antribacter soli</name>
    <dbReference type="NCBI Taxonomy" id="2910976"/>
    <lineage>
        <taxon>Bacteria</taxon>
        <taxon>Bacillati</taxon>
        <taxon>Actinomycetota</taxon>
        <taxon>Actinomycetes</taxon>
        <taxon>Micrococcales</taxon>
        <taxon>Promicromonosporaceae</taxon>
        <taxon>Antribacter</taxon>
    </lineage>
</organism>
<dbReference type="GO" id="GO:0016887">
    <property type="term" value="F:ATP hydrolysis activity"/>
    <property type="evidence" value="ECO:0007669"/>
    <property type="project" value="InterPro"/>
</dbReference>
<evidence type="ECO:0000256" key="5">
    <source>
        <dbReference type="ARBA" id="ARBA00022840"/>
    </source>
</evidence>
<dbReference type="GO" id="GO:0006310">
    <property type="term" value="P:DNA recombination"/>
    <property type="evidence" value="ECO:0007669"/>
    <property type="project" value="InterPro"/>
</dbReference>
<dbReference type="Pfam" id="PF13476">
    <property type="entry name" value="AAA_23"/>
    <property type="match status" value="1"/>
</dbReference>
<dbReference type="PANTHER" id="PTHR11059">
    <property type="entry name" value="DNA REPAIR PROTEIN RECN"/>
    <property type="match status" value="1"/>
</dbReference>
<dbReference type="GO" id="GO:0006302">
    <property type="term" value="P:double-strand break repair"/>
    <property type="evidence" value="ECO:0007669"/>
    <property type="project" value="InterPro"/>
</dbReference>
<proteinExistence type="inferred from homology"/>
<evidence type="ECO:0000313" key="9">
    <source>
        <dbReference type="EMBL" id="MCF4121531.1"/>
    </source>
</evidence>
<dbReference type="PIRSF" id="PIRSF003128">
    <property type="entry name" value="RecN"/>
    <property type="match status" value="1"/>
</dbReference>
<reference evidence="9" key="1">
    <citation type="submission" date="2022-01" db="EMBL/GenBank/DDBJ databases">
        <title>Antribacter sp. nov., isolated from Guizhou of China.</title>
        <authorList>
            <person name="Chengliang C."/>
            <person name="Ya Z."/>
        </authorList>
    </citation>
    <scope>NUCLEOTIDE SEQUENCE</scope>
    <source>
        <strain evidence="9">KLBMP 9083</strain>
    </source>
</reference>
<evidence type="ECO:0000256" key="3">
    <source>
        <dbReference type="ARBA" id="ARBA00022741"/>
    </source>
</evidence>
<dbReference type="PANTHER" id="PTHR11059:SF0">
    <property type="entry name" value="DNA REPAIR PROTEIN RECN"/>
    <property type="match status" value="1"/>
</dbReference>
<dbReference type="InterPro" id="IPR038729">
    <property type="entry name" value="Rad50/SbcC_AAA"/>
</dbReference>
<dbReference type="EMBL" id="JAKGSG010000032">
    <property type="protein sequence ID" value="MCF4121531.1"/>
    <property type="molecule type" value="Genomic_DNA"/>
</dbReference>
<dbReference type="GO" id="GO:0005524">
    <property type="term" value="F:ATP binding"/>
    <property type="evidence" value="ECO:0007669"/>
    <property type="project" value="UniProtKB-KW"/>
</dbReference>
<dbReference type="AlphaFoldDB" id="A0AA41U7F9"/>
<dbReference type="SUPFAM" id="SSF52540">
    <property type="entry name" value="P-loop containing nucleoside triphosphate hydrolases"/>
    <property type="match status" value="3"/>
</dbReference>
<dbReference type="GO" id="GO:0043590">
    <property type="term" value="C:bacterial nucleoid"/>
    <property type="evidence" value="ECO:0007669"/>
    <property type="project" value="TreeGrafter"/>
</dbReference>
<accession>A0AA41U7F9</accession>
<dbReference type="InterPro" id="IPR027417">
    <property type="entry name" value="P-loop_NTPase"/>
</dbReference>
<name>A0AA41U7F9_9MICO</name>
<evidence type="ECO:0000259" key="8">
    <source>
        <dbReference type="Pfam" id="PF13476"/>
    </source>
</evidence>
<comment type="similarity">
    <text evidence="1">Belongs to the RecN family.</text>
</comment>
<evidence type="ECO:0000256" key="7">
    <source>
        <dbReference type="ARBA" id="ARBA00033408"/>
    </source>
</evidence>
<keyword evidence="5" id="KW-0067">ATP-binding</keyword>
<dbReference type="Gene3D" id="3.40.50.300">
    <property type="entry name" value="P-loop containing nucleotide triphosphate hydrolases"/>
    <property type="match status" value="3"/>
</dbReference>
<protein>
    <recommendedName>
        <fullName evidence="2">DNA repair protein RecN</fullName>
    </recommendedName>
    <alternativeName>
        <fullName evidence="7">Recombination protein N</fullName>
    </alternativeName>
</protein>
<feature type="domain" description="Rad50/SbcC-type AAA" evidence="8">
    <location>
        <begin position="5"/>
        <end position="71"/>
    </location>
</feature>
<comment type="caution">
    <text evidence="9">The sequence shown here is derived from an EMBL/GenBank/DDBJ whole genome shotgun (WGS) entry which is preliminary data.</text>
</comment>
<keyword evidence="10" id="KW-1185">Reference proteome</keyword>
<dbReference type="Proteomes" id="UP001165405">
    <property type="component" value="Unassembled WGS sequence"/>
</dbReference>
<evidence type="ECO:0000313" key="10">
    <source>
        <dbReference type="Proteomes" id="UP001165405"/>
    </source>
</evidence>
<evidence type="ECO:0000256" key="1">
    <source>
        <dbReference type="ARBA" id="ARBA00009441"/>
    </source>
</evidence>
<keyword evidence="6" id="KW-0234">DNA repair</keyword>
<evidence type="ECO:0000256" key="6">
    <source>
        <dbReference type="ARBA" id="ARBA00023204"/>
    </source>
</evidence>
<dbReference type="RefSeq" id="WP_236089331.1">
    <property type="nucleotide sequence ID" value="NZ_JAKGSG010000032.1"/>
</dbReference>
<sequence length="612" mass="63850">MLEEIAIENLGVIRSARVPLSDGLTVITGETGAGKTMVLTGLNLLMGGKADPRSVRPGATGAAVEGRVRVAGRPEVLRRVDEAGGEVEDDGTVVILRTVADGRSRAHLGGRGVPQGVLAEIAEDLFTVHGQADQLRLRTSAKQREALDAFAGPAHQRVLDRYRAAWTERSGLLSEIADLTTKGAERAREVELLRIGLEEIERVDPQPGEDADLAALVERLSNAEALRMAAQEAHDAVAGEDADGARENAIALVERARRALDGAAHSDAALGELAVRFAEVGYLLGDVATDVAAYVDDLQADPAGLESAHQRLAELNGLTRNYGETIDAVLQWASDAGLRLLDLDDGGDRLRSMQQRTAELDGDLARLADILTAERTHAASQLAGAVTQELHGLAMGGAHLVVTVDPAEALGPYGADLVTFLLVPHPGAPERPLGKGASGGELSRVMLALEVALATASSTRAASVVGPGLPGLFDGSGAALVGRTDAPGTAGEQSDDGALRRTFVFDEVDAGVGGRAAVEVGRRLAALGRSTQVVVVTHLAQVAAFADAHLVVTKSTDGGGQEVDGMVTVTGVREVRGDDRVRELARMLSGQEESETARQHALELLESSVVGR</sequence>
<dbReference type="InterPro" id="IPR004604">
    <property type="entry name" value="DNA_recomb/repair_RecN"/>
</dbReference>
<dbReference type="CDD" id="cd03241">
    <property type="entry name" value="ABC_RecN"/>
    <property type="match status" value="1"/>
</dbReference>
<keyword evidence="3" id="KW-0547">Nucleotide-binding</keyword>
<keyword evidence="4" id="KW-0227">DNA damage</keyword>
<dbReference type="GO" id="GO:0009432">
    <property type="term" value="P:SOS response"/>
    <property type="evidence" value="ECO:0007669"/>
    <property type="project" value="TreeGrafter"/>
</dbReference>
<evidence type="ECO:0000256" key="4">
    <source>
        <dbReference type="ARBA" id="ARBA00022763"/>
    </source>
</evidence>
<evidence type="ECO:0000256" key="2">
    <source>
        <dbReference type="ARBA" id="ARBA00021315"/>
    </source>
</evidence>